<comment type="similarity">
    <text evidence="1">Belongs to the outer membrane factor (OMF) (TC 1.B.17) family.</text>
</comment>
<dbReference type="AlphaFoldDB" id="A0A2S9XPN3"/>
<protein>
    <submittedName>
        <fullName evidence="2">Cobalt-zinc-cadmium resistance protein CzcC</fullName>
    </submittedName>
</protein>
<accession>A0A2S9XPN3</accession>
<dbReference type="Proteomes" id="UP000238823">
    <property type="component" value="Unassembled WGS sequence"/>
</dbReference>
<dbReference type="GO" id="GO:0015562">
    <property type="term" value="F:efflux transmembrane transporter activity"/>
    <property type="evidence" value="ECO:0007669"/>
    <property type="project" value="InterPro"/>
</dbReference>
<comment type="caution">
    <text evidence="2">The sequence shown here is derived from an EMBL/GenBank/DDBJ whole genome shotgun (WGS) entry which is preliminary data.</text>
</comment>
<proteinExistence type="inferred from homology"/>
<dbReference type="PANTHER" id="PTHR30203">
    <property type="entry name" value="OUTER MEMBRANE CATION EFFLUX PROTEIN"/>
    <property type="match status" value="1"/>
</dbReference>
<organism evidence="2 3">
    <name type="scientific">Enhygromyxa salina</name>
    <dbReference type="NCBI Taxonomy" id="215803"/>
    <lineage>
        <taxon>Bacteria</taxon>
        <taxon>Pseudomonadati</taxon>
        <taxon>Myxococcota</taxon>
        <taxon>Polyangia</taxon>
        <taxon>Nannocystales</taxon>
        <taxon>Nannocystaceae</taxon>
        <taxon>Enhygromyxa</taxon>
    </lineage>
</organism>
<dbReference type="RefSeq" id="WP_146158634.1">
    <property type="nucleotide sequence ID" value="NZ_PVNL01000139.1"/>
</dbReference>
<evidence type="ECO:0000313" key="3">
    <source>
        <dbReference type="Proteomes" id="UP000238823"/>
    </source>
</evidence>
<dbReference type="Gene3D" id="1.20.1600.10">
    <property type="entry name" value="Outer membrane efflux proteins (OEP)"/>
    <property type="match status" value="1"/>
</dbReference>
<dbReference type="Pfam" id="PF02321">
    <property type="entry name" value="OEP"/>
    <property type="match status" value="2"/>
</dbReference>
<dbReference type="PANTHER" id="PTHR30203:SF24">
    <property type="entry name" value="BLR4935 PROTEIN"/>
    <property type="match status" value="1"/>
</dbReference>
<dbReference type="InterPro" id="IPR010131">
    <property type="entry name" value="MdtP/NodT-like"/>
</dbReference>
<evidence type="ECO:0000256" key="1">
    <source>
        <dbReference type="ARBA" id="ARBA00007613"/>
    </source>
</evidence>
<evidence type="ECO:0000313" key="2">
    <source>
        <dbReference type="EMBL" id="PRP94827.1"/>
    </source>
</evidence>
<dbReference type="InterPro" id="IPR003423">
    <property type="entry name" value="OMP_efflux"/>
</dbReference>
<name>A0A2S9XPN3_9BACT</name>
<dbReference type="SUPFAM" id="SSF56954">
    <property type="entry name" value="Outer membrane efflux proteins (OEP)"/>
    <property type="match status" value="1"/>
</dbReference>
<dbReference type="OrthoDB" id="5502510at2"/>
<sequence length="428" mass="46861">MSLLQPETAAALAVPQERDGGQVFRPSAELGLEDLQEIVGEGLADLEAAALRVDLARADVRQSRLLPNPILDLEYGTIPFGTTNPADLDRPFANIPNYGVGVAYPIELGKRRPRIQRDRALERGARAELDAVTRSQALELAATLGELATAILRLEGFEEMVADSERSVAAAEVRVATSFGVPLDVDRLRVELTRTEQLVLTARSDISRALADCATRVGRACERFVDSSAARAYLEAWIAADPGEVAIEERPDLRALSEYGEAASASERLARAQRIPDPTLRVGYTHDRFWVSGNQMNSFTISLSFALPTFDRGQAQRQAAEAQTHRLGAERSKRVAATQAQLPDLARQVELERDRQVLLRDDAIPAAKRIASAIEDAAESRLTTITEVVQARRTLRELLLAEAEAYAAAYEARLELLRVLAPPNETKP</sequence>
<dbReference type="EMBL" id="PVNL01000139">
    <property type="protein sequence ID" value="PRP94827.1"/>
    <property type="molecule type" value="Genomic_DNA"/>
</dbReference>
<reference evidence="2 3" key="1">
    <citation type="submission" date="2018-03" db="EMBL/GenBank/DDBJ databases">
        <title>Draft Genome Sequences of the Obligatory Marine Myxobacteria Enhygromyxa salina SWB007.</title>
        <authorList>
            <person name="Poehlein A."/>
            <person name="Moghaddam J.A."/>
            <person name="Harms H."/>
            <person name="Alanjari M."/>
            <person name="Koenig G.M."/>
            <person name="Daniel R."/>
            <person name="Schaeberle T.F."/>
        </authorList>
    </citation>
    <scope>NUCLEOTIDE SEQUENCE [LARGE SCALE GENOMIC DNA]</scope>
    <source>
        <strain evidence="2 3">SWB007</strain>
    </source>
</reference>
<gene>
    <name evidence="2" type="primary">czcC_3</name>
    <name evidence="2" type="ORF">ENSA7_76500</name>
</gene>